<evidence type="ECO:0000313" key="3">
    <source>
        <dbReference type="Proteomes" id="UP001152759"/>
    </source>
</evidence>
<feature type="compositionally biased region" description="Polar residues" evidence="1">
    <location>
        <begin position="125"/>
        <end position="134"/>
    </location>
</feature>
<keyword evidence="3" id="KW-1185">Reference proteome</keyword>
<dbReference type="Proteomes" id="UP001152759">
    <property type="component" value="Chromosome 5"/>
</dbReference>
<accession>A0A9P0AH85</accession>
<feature type="compositionally biased region" description="Gly residues" evidence="1">
    <location>
        <begin position="89"/>
        <end position="100"/>
    </location>
</feature>
<feature type="compositionally biased region" description="Basic and acidic residues" evidence="1">
    <location>
        <begin position="110"/>
        <end position="119"/>
    </location>
</feature>
<dbReference type="GO" id="GO:0007165">
    <property type="term" value="P:signal transduction"/>
    <property type="evidence" value="ECO:0007669"/>
    <property type="project" value="InterPro"/>
</dbReference>
<dbReference type="SUPFAM" id="SSF81296">
    <property type="entry name" value="E set domains"/>
    <property type="match status" value="1"/>
</dbReference>
<sequence length="143" mass="15493">MEVTHLAPPSVQLVPAKAYNGAPIGTSYDVRAYAGTNTDGHKNVAEKKAFISAFTTHISRSLDPEIRNQNLDWLRPRIRMGMGLSKSWRGGGIGSRGRGWGASLSGSDIHPPRDIHPFSDIHPSSDIQTSSDIHPSSDLHRGS</sequence>
<evidence type="ECO:0000256" key="1">
    <source>
        <dbReference type="SAM" id="MobiDB-lite"/>
    </source>
</evidence>
<dbReference type="InterPro" id="IPR014753">
    <property type="entry name" value="Arrestin_N"/>
</dbReference>
<reference evidence="2" key="1">
    <citation type="submission" date="2021-12" db="EMBL/GenBank/DDBJ databases">
        <authorList>
            <person name="King R."/>
        </authorList>
    </citation>
    <scope>NUCLEOTIDE SEQUENCE</scope>
</reference>
<feature type="region of interest" description="Disordered" evidence="1">
    <location>
        <begin position="85"/>
        <end position="143"/>
    </location>
</feature>
<name>A0A9P0AH85_BEMTA</name>
<gene>
    <name evidence="2" type="ORF">BEMITA_LOCUS9760</name>
</gene>
<organism evidence="2 3">
    <name type="scientific">Bemisia tabaci</name>
    <name type="common">Sweetpotato whitefly</name>
    <name type="synonym">Aleurodes tabaci</name>
    <dbReference type="NCBI Taxonomy" id="7038"/>
    <lineage>
        <taxon>Eukaryota</taxon>
        <taxon>Metazoa</taxon>
        <taxon>Ecdysozoa</taxon>
        <taxon>Arthropoda</taxon>
        <taxon>Hexapoda</taxon>
        <taxon>Insecta</taxon>
        <taxon>Pterygota</taxon>
        <taxon>Neoptera</taxon>
        <taxon>Paraneoptera</taxon>
        <taxon>Hemiptera</taxon>
        <taxon>Sternorrhyncha</taxon>
        <taxon>Aleyrodoidea</taxon>
        <taxon>Aleyrodidae</taxon>
        <taxon>Aleyrodinae</taxon>
        <taxon>Bemisia</taxon>
    </lineage>
</organism>
<dbReference type="EMBL" id="OU963866">
    <property type="protein sequence ID" value="CAH0391110.1"/>
    <property type="molecule type" value="Genomic_DNA"/>
</dbReference>
<protein>
    <submittedName>
        <fullName evidence="2">Uncharacterized protein</fullName>
    </submittedName>
</protein>
<dbReference type="Gene3D" id="2.60.40.840">
    <property type="match status" value="1"/>
</dbReference>
<proteinExistence type="predicted"/>
<dbReference type="InterPro" id="IPR014756">
    <property type="entry name" value="Ig_E-set"/>
</dbReference>
<evidence type="ECO:0000313" key="2">
    <source>
        <dbReference type="EMBL" id="CAH0391110.1"/>
    </source>
</evidence>
<dbReference type="AlphaFoldDB" id="A0A9P0AH85"/>